<feature type="chain" id="PRO_5040466927" evidence="1">
    <location>
        <begin position="19"/>
        <end position="157"/>
    </location>
</feature>
<accession>A0A9P1MZS6</accession>
<evidence type="ECO:0000313" key="3">
    <source>
        <dbReference type="Proteomes" id="UP001152747"/>
    </source>
</evidence>
<name>A0A9P1MZS6_9PELO</name>
<proteinExistence type="predicted"/>
<evidence type="ECO:0000256" key="1">
    <source>
        <dbReference type="SAM" id="SignalP"/>
    </source>
</evidence>
<keyword evidence="3" id="KW-1185">Reference proteome</keyword>
<comment type="caution">
    <text evidence="2">The sequence shown here is derived from an EMBL/GenBank/DDBJ whole genome shotgun (WGS) entry which is preliminary data.</text>
</comment>
<dbReference type="EMBL" id="CANHGI010000002">
    <property type="protein sequence ID" value="CAI5442705.1"/>
    <property type="molecule type" value="Genomic_DNA"/>
</dbReference>
<keyword evidence="1" id="KW-0732">Signal</keyword>
<reference evidence="2" key="1">
    <citation type="submission" date="2022-11" db="EMBL/GenBank/DDBJ databases">
        <authorList>
            <person name="Kikuchi T."/>
        </authorList>
    </citation>
    <scope>NUCLEOTIDE SEQUENCE</scope>
    <source>
        <strain evidence="2">PS1010</strain>
    </source>
</reference>
<evidence type="ECO:0000313" key="2">
    <source>
        <dbReference type="EMBL" id="CAI5442705.1"/>
    </source>
</evidence>
<dbReference type="AlphaFoldDB" id="A0A9P1MZS6"/>
<feature type="signal peptide" evidence="1">
    <location>
        <begin position="1"/>
        <end position="18"/>
    </location>
</feature>
<organism evidence="2 3">
    <name type="scientific">Caenorhabditis angaria</name>
    <dbReference type="NCBI Taxonomy" id="860376"/>
    <lineage>
        <taxon>Eukaryota</taxon>
        <taxon>Metazoa</taxon>
        <taxon>Ecdysozoa</taxon>
        <taxon>Nematoda</taxon>
        <taxon>Chromadorea</taxon>
        <taxon>Rhabditida</taxon>
        <taxon>Rhabditina</taxon>
        <taxon>Rhabditomorpha</taxon>
        <taxon>Rhabditoidea</taxon>
        <taxon>Rhabditidae</taxon>
        <taxon>Peloderinae</taxon>
        <taxon>Caenorhabditis</taxon>
    </lineage>
</organism>
<gene>
    <name evidence="2" type="ORF">CAMP_LOCUS5342</name>
</gene>
<dbReference type="Proteomes" id="UP001152747">
    <property type="component" value="Unassembled WGS sequence"/>
</dbReference>
<protein>
    <submittedName>
        <fullName evidence="2">Uncharacterized protein</fullName>
    </submittedName>
</protein>
<sequence length="157" mass="18000">MKYIFITIFMIFVPINSSVPPKNAGEILVDKYFKLLHITKPEECAGLIVNPTTVCDKTQANSTEEYLDYEHVFRFIQNLKSEDEDKKGSYPKPKVLRVCHGKLAGNQVNKGIIEVDVKLGNILTTLFGVRENNSYNLFKLDFYNKPNIRDQCILPQL</sequence>